<dbReference type="EMBL" id="FNRT01000002">
    <property type="protein sequence ID" value="SEB92843.1"/>
    <property type="molecule type" value="Genomic_DNA"/>
</dbReference>
<protein>
    <submittedName>
        <fullName evidence="6">DNA-binding transcriptional regulator, AcrR family</fullName>
    </submittedName>
</protein>
<evidence type="ECO:0000256" key="4">
    <source>
        <dbReference type="PROSITE-ProRule" id="PRU00335"/>
    </source>
</evidence>
<evidence type="ECO:0000256" key="2">
    <source>
        <dbReference type="ARBA" id="ARBA00023125"/>
    </source>
</evidence>
<dbReference type="RefSeq" id="WP_090968416.1">
    <property type="nucleotide sequence ID" value="NZ_FNRT01000002.1"/>
</dbReference>
<dbReference type="PRINTS" id="PR00455">
    <property type="entry name" value="HTHTETR"/>
</dbReference>
<dbReference type="PANTHER" id="PTHR47506:SF7">
    <property type="entry name" value="TRANSCRIPTIONAL REGULATORY PROTEIN"/>
    <property type="match status" value="1"/>
</dbReference>
<dbReference type="Proteomes" id="UP000198742">
    <property type="component" value="Unassembled WGS sequence"/>
</dbReference>
<evidence type="ECO:0000256" key="1">
    <source>
        <dbReference type="ARBA" id="ARBA00023015"/>
    </source>
</evidence>
<dbReference type="OrthoDB" id="7252896at2"/>
<dbReference type="InterPro" id="IPR009057">
    <property type="entry name" value="Homeodomain-like_sf"/>
</dbReference>
<dbReference type="Pfam" id="PF00440">
    <property type="entry name" value="TetR_N"/>
    <property type="match status" value="1"/>
</dbReference>
<evidence type="ECO:0000313" key="6">
    <source>
        <dbReference type="EMBL" id="SEB92843.1"/>
    </source>
</evidence>
<keyword evidence="2 4" id="KW-0238">DNA-binding</keyword>
<dbReference type="PROSITE" id="PS50977">
    <property type="entry name" value="HTH_TETR_2"/>
    <property type="match status" value="1"/>
</dbReference>
<feature type="DNA-binding region" description="H-T-H motif" evidence="4">
    <location>
        <begin position="33"/>
        <end position="52"/>
    </location>
</feature>
<name>A0A1H4NC59_9ACTN</name>
<evidence type="ECO:0000256" key="3">
    <source>
        <dbReference type="ARBA" id="ARBA00023163"/>
    </source>
</evidence>
<gene>
    <name evidence="6" type="ORF">SAMN04489844_1343</name>
</gene>
<evidence type="ECO:0000259" key="5">
    <source>
        <dbReference type="PROSITE" id="PS50977"/>
    </source>
</evidence>
<keyword evidence="7" id="KW-1185">Reference proteome</keyword>
<dbReference type="PANTHER" id="PTHR47506">
    <property type="entry name" value="TRANSCRIPTIONAL REGULATORY PROTEIN"/>
    <property type="match status" value="1"/>
</dbReference>
<dbReference type="InterPro" id="IPR001647">
    <property type="entry name" value="HTH_TetR"/>
</dbReference>
<evidence type="ECO:0000313" key="7">
    <source>
        <dbReference type="Proteomes" id="UP000198742"/>
    </source>
</evidence>
<dbReference type="GO" id="GO:0003677">
    <property type="term" value="F:DNA binding"/>
    <property type="evidence" value="ECO:0007669"/>
    <property type="project" value="UniProtKB-UniRule"/>
</dbReference>
<dbReference type="SUPFAM" id="SSF46689">
    <property type="entry name" value="Homeodomain-like"/>
    <property type="match status" value="1"/>
</dbReference>
<feature type="domain" description="HTH tetR-type" evidence="5">
    <location>
        <begin position="10"/>
        <end position="70"/>
    </location>
</feature>
<organism evidence="6 7">
    <name type="scientific">Nocardioides exalbidus</name>
    <dbReference type="NCBI Taxonomy" id="402596"/>
    <lineage>
        <taxon>Bacteria</taxon>
        <taxon>Bacillati</taxon>
        <taxon>Actinomycetota</taxon>
        <taxon>Actinomycetes</taxon>
        <taxon>Propionibacteriales</taxon>
        <taxon>Nocardioidaceae</taxon>
        <taxon>Nocardioides</taxon>
    </lineage>
</organism>
<keyword evidence="3" id="KW-0804">Transcription</keyword>
<sequence length="201" mass="21014">MPRYPSEHKLQTRRRILEAAGRRMKSDGIDGSGVAVLMSDAGLTNGAFYSHFDTKSDLVAAVVAQQMDTYVAMVESLPPGPAGLDAYIGAYLSPEHRDDLAGGCPSAALLDEIGRCDDGVREAYDDGLQRFLATVAARLSGDLGLEPDLARTRAVGLYTVLVATLQLARAVADPAQSQQILEAGAANARALIGPGTGGGRS</sequence>
<dbReference type="Gene3D" id="1.10.10.60">
    <property type="entry name" value="Homeodomain-like"/>
    <property type="match status" value="1"/>
</dbReference>
<dbReference type="SUPFAM" id="SSF48498">
    <property type="entry name" value="Tetracyclin repressor-like, C-terminal domain"/>
    <property type="match status" value="1"/>
</dbReference>
<keyword evidence="1" id="KW-0805">Transcription regulation</keyword>
<dbReference type="InterPro" id="IPR036271">
    <property type="entry name" value="Tet_transcr_reg_TetR-rel_C_sf"/>
</dbReference>
<dbReference type="AlphaFoldDB" id="A0A1H4NC59"/>
<dbReference type="Gene3D" id="1.10.357.10">
    <property type="entry name" value="Tetracycline Repressor, domain 2"/>
    <property type="match status" value="1"/>
</dbReference>
<accession>A0A1H4NC59</accession>
<reference evidence="7" key="1">
    <citation type="submission" date="2016-10" db="EMBL/GenBank/DDBJ databases">
        <authorList>
            <person name="Varghese N."/>
            <person name="Submissions S."/>
        </authorList>
    </citation>
    <scope>NUCLEOTIDE SEQUENCE [LARGE SCALE GENOMIC DNA]</scope>
    <source>
        <strain evidence="7">DSM 22017</strain>
    </source>
</reference>
<dbReference type="STRING" id="402596.SAMN04489844_1343"/>
<proteinExistence type="predicted"/>